<dbReference type="Pfam" id="PF25273">
    <property type="entry name" value="DUF7869"/>
    <property type="match status" value="1"/>
</dbReference>
<dbReference type="PANTHER" id="PTHR33153:SF3">
    <property type="entry name" value="TRAFFICKING PROTEIN PARTICLE COMPLEX SUBUNIT 11 DOMAIN-CONTAINING PROTEIN"/>
    <property type="match status" value="1"/>
</dbReference>
<dbReference type="EMBL" id="JBJQOH010000006">
    <property type="protein sequence ID" value="KAL3685548.1"/>
    <property type="molecule type" value="Genomic_DNA"/>
</dbReference>
<dbReference type="Proteomes" id="UP001633002">
    <property type="component" value="Unassembled WGS sequence"/>
</dbReference>
<feature type="domain" description="DUF7869" evidence="2">
    <location>
        <begin position="73"/>
        <end position="257"/>
    </location>
</feature>
<comment type="caution">
    <text evidence="3">The sequence shown here is derived from an EMBL/GenBank/DDBJ whole genome shotgun (WGS) entry which is preliminary data.</text>
</comment>
<proteinExistence type="predicted"/>
<sequence length="498" mass="57231">MKHSFCPEVVQALKLHKKQQAEERAAAGWRRWKALDSPKDCAYIQIDGMNQKKTALPHFSKQPKSVDGAALKGVHLVGAMIFHGKLHTRAFLTYNNLKSDSNLTITVLQKILLEWESILPPTLYLQLDNTVRENKNNILFAYLAMLLEKKVFTKIKLGFLLVGHTHDFVDQMFSRFSQALRRENAFTMSRLRSVIENSYDPKPVTSILTQTWDFKHFIETEPKLFKTLNYITQNQQYKFKIASALEVRVWCKQFSTDNTWEPPAGVRNILHIDGSRAILASEQVHLKSYAEIKRQTRRVQNIGPLIGRQEERDEHAVDEPAAVTTTEEFRRRIFGQRRPIYSGPRRPAPGSAAADRAAHIGELTEIQKKSFLAVLADDETSFWICQVLKINKRNEEGLLVSTSSGMQQKILILTQESFILRREEQMVKVEQPSINFIFTTARRLRKVTEKQIRTCMFRIARDKVASQPGVSNRLSQDIDSADDEETECSGLDLEEEEE</sequence>
<organism evidence="3 4">
    <name type="scientific">Riccia sorocarpa</name>
    <dbReference type="NCBI Taxonomy" id="122646"/>
    <lineage>
        <taxon>Eukaryota</taxon>
        <taxon>Viridiplantae</taxon>
        <taxon>Streptophyta</taxon>
        <taxon>Embryophyta</taxon>
        <taxon>Marchantiophyta</taxon>
        <taxon>Marchantiopsida</taxon>
        <taxon>Marchantiidae</taxon>
        <taxon>Marchantiales</taxon>
        <taxon>Ricciaceae</taxon>
        <taxon>Riccia</taxon>
    </lineage>
</organism>
<evidence type="ECO:0000313" key="4">
    <source>
        <dbReference type="Proteomes" id="UP001633002"/>
    </source>
</evidence>
<feature type="region of interest" description="Disordered" evidence="1">
    <location>
        <begin position="467"/>
        <end position="498"/>
    </location>
</feature>
<dbReference type="PANTHER" id="PTHR33153">
    <property type="entry name" value="MYND-TYPE DOMAIN-CONTAINING PROTEIN"/>
    <property type="match status" value="1"/>
</dbReference>
<feature type="compositionally biased region" description="Acidic residues" evidence="1">
    <location>
        <begin position="479"/>
        <end position="498"/>
    </location>
</feature>
<name>A0ABD3H1Z5_9MARC</name>
<accession>A0ABD3H1Z5</accession>
<protein>
    <recommendedName>
        <fullName evidence="2">DUF7869 domain-containing protein</fullName>
    </recommendedName>
</protein>
<dbReference type="AlphaFoldDB" id="A0ABD3H1Z5"/>
<feature type="compositionally biased region" description="Polar residues" evidence="1">
    <location>
        <begin position="468"/>
        <end position="478"/>
    </location>
</feature>
<gene>
    <name evidence="3" type="ORF">R1sor_003570</name>
</gene>
<evidence type="ECO:0000313" key="3">
    <source>
        <dbReference type="EMBL" id="KAL3685548.1"/>
    </source>
</evidence>
<evidence type="ECO:0000259" key="2">
    <source>
        <dbReference type="Pfam" id="PF25273"/>
    </source>
</evidence>
<dbReference type="InterPro" id="IPR057191">
    <property type="entry name" value="DUF7869"/>
</dbReference>
<evidence type="ECO:0000256" key="1">
    <source>
        <dbReference type="SAM" id="MobiDB-lite"/>
    </source>
</evidence>
<reference evidence="3 4" key="1">
    <citation type="submission" date="2024-09" db="EMBL/GenBank/DDBJ databases">
        <title>Chromosome-scale assembly of Riccia sorocarpa.</title>
        <authorList>
            <person name="Paukszto L."/>
        </authorList>
    </citation>
    <scope>NUCLEOTIDE SEQUENCE [LARGE SCALE GENOMIC DNA]</scope>
    <source>
        <strain evidence="3">LP-2024</strain>
        <tissue evidence="3">Aerial parts of the thallus</tissue>
    </source>
</reference>
<keyword evidence="4" id="KW-1185">Reference proteome</keyword>